<protein>
    <recommendedName>
        <fullName evidence="6">Tetratricopeptide repeat protein</fullName>
    </recommendedName>
</protein>
<evidence type="ECO:0000256" key="1">
    <source>
        <dbReference type="ARBA" id="ARBA00022737"/>
    </source>
</evidence>
<feature type="repeat" description="TPR" evidence="3">
    <location>
        <begin position="27"/>
        <end position="60"/>
    </location>
</feature>
<dbReference type="PANTHER" id="PTHR44943:SF4">
    <property type="entry name" value="TPR REPEAT-CONTAINING PROTEIN MJ0798"/>
    <property type="match status" value="1"/>
</dbReference>
<sequence length="173" mass="20628">MKLWKTWILQYRKTLKILIITTTKVQFTMHNNLAIVLDKMNRLQEALEFYDSAIQKNPEHSDYYNNKGIVIYNIQANTLTKLNRLDEALENYYLAIRINPENSLYYNNIALTLNIRNRLEEAKKNCDIATQIIPDNHSYSQCKSQTKYKQFISCYFIQTEQIGRNIYKFQLIL</sequence>
<evidence type="ECO:0008006" key="6">
    <source>
        <dbReference type="Google" id="ProtNLM"/>
    </source>
</evidence>
<evidence type="ECO:0000313" key="5">
    <source>
        <dbReference type="Proteomes" id="UP000683925"/>
    </source>
</evidence>
<dbReference type="InterPro" id="IPR051685">
    <property type="entry name" value="Ycf3/AcsC/BcsC/TPR_MFPF"/>
</dbReference>
<dbReference type="PROSITE" id="PS50005">
    <property type="entry name" value="TPR"/>
    <property type="match status" value="2"/>
</dbReference>
<keyword evidence="1" id="KW-0677">Repeat</keyword>
<keyword evidence="5" id="KW-1185">Reference proteome</keyword>
<dbReference type="Pfam" id="PF00515">
    <property type="entry name" value="TPR_1"/>
    <property type="match status" value="1"/>
</dbReference>
<dbReference type="Pfam" id="PF13181">
    <property type="entry name" value="TPR_8"/>
    <property type="match status" value="1"/>
</dbReference>
<feature type="repeat" description="TPR" evidence="3">
    <location>
        <begin position="69"/>
        <end position="102"/>
    </location>
</feature>
<dbReference type="Proteomes" id="UP000683925">
    <property type="component" value="Unassembled WGS sequence"/>
</dbReference>
<dbReference type="OrthoDB" id="10043504at2759"/>
<evidence type="ECO:0000256" key="2">
    <source>
        <dbReference type="ARBA" id="ARBA00022803"/>
    </source>
</evidence>
<dbReference type="PANTHER" id="PTHR44943">
    <property type="entry name" value="CELLULOSE SYNTHASE OPERON PROTEIN C"/>
    <property type="match status" value="1"/>
</dbReference>
<organism evidence="4 5">
    <name type="scientific">Paramecium octaurelia</name>
    <dbReference type="NCBI Taxonomy" id="43137"/>
    <lineage>
        <taxon>Eukaryota</taxon>
        <taxon>Sar</taxon>
        <taxon>Alveolata</taxon>
        <taxon>Ciliophora</taxon>
        <taxon>Intramacronucleata</taxon>
        <taxon>Oligohymenophorea</taxon>
        <taxon>Peniculida</taxon>
        <taxon>Parameciidae</taxon>
        <taxon>Paramecium</taxon>
    </lineage>
</organism>
<dbReference type="InterPro" id="IPR019734">
    <property type="entry name" value="TPR_rpt"/>
</dbReference>
<reference evidence="4" key="1">
    <citation type="submission" date="2021-01" db="EMBL/GenBank/DDBJ databases">
        <authorList>
            <consortium name="Genoscope - CEA"/>
            <person name="William W."/>
        </authorList>
    </citation>
    <scope>NUCLEOTIDE SEQUENCE</scope>
</reference>
<dbReference type="EMBL" id="CAJJDP010000108">
    <property type="protein sequence ID" value="CAD8195300.1"/>
    <property type="molecule type" value="Genomic_DNA"/>
</dbReference>
<dbReference type="AlphaFoldDB" id="A0A8S1X3J5"/>
<name>A0A8S1X3J5_PAROT</name>
<accession>A0A8S1X3J5</accession>
<gene>
    <name evidence="4" type="ORF">POCTA_138.1.T1080218</name>
</gene>
<dbReference type="SMART" id="SM00028">
    <property type="entry name" value="TPR"/>
    <property type="match status" value="3"/>
</dbReference>
<proteinExistence type="predicted"/>
<evidence type="ECO:0000313" key="4">
    <source>
        <dbReference type="EMBL" id="CAD8195300.1"/>
    </source>
</evidence>
<comment type="caution">
    <text evidence="4">The sequence shown here is derived from an EMBL/GenBank/DDBJ whole genome shotgun (WGS) entry which is preliminary data.</text>
</comment>
<keyword evidence="2 3" id="KW-0802">TPR repeat</keyword>
<evidence type="ECO:0000256" key="3">
    <source>
        <dbReference type="PROSITE-ProRule" id="PRU00339"/>
    </source>
</evidence>